<feature type="transmembrane region" description="Helical" evidence="4">
    <location>
        <begin position="464"/>
        <end position="483"/>
    </location>
</feature>
<keyword evidence="7" id="KW-1185">Reference proteome</keyword>
<keyword evidence="4" id="KW-1133">Transmembrane helix</keyword>
<organism evidence="6 7">
    <name type="scientific">Truncatella angustata</name>
    <dbReference type="NCBI Taxonomy" id="152316"/>
    <lineage>
        <taxon>Eukaryota</taxon>
        <taxon>Fungi</taxon>
        <taxon>Dikarya</taxon>
        <taxon>Ascomycota</taxon>
        <taxon>Pezizomycotina</taxon>
        <taxon>Sordariomycetes</taxon>
        <taxon>Xylariomycetidae</taxon>
        <taxon>Amphisphaeriales</taxon>
        <taxon>Sporocadaceae</taxon>
        <taxon>Truncatella</taxon>
    </lineage>
</organism>
<feature type="transmembrane region" description="Helical" evidence="4">
    <location>
        <begin position="432"/>
        <end position="452"/>
    </location>
</feature>
<dbReference type="InterPro" id="IPR036259">
    <property type="entry name" value="MFS_trans_sf"/>
</dbReference>
<dbReference type="Pfam" id="PF07690">
    <property type="entry name" value="MFS_1"/>
    <property type="match status" value="1"/>
</dbReference>
<dbReference type="OrthoDB" id="6499973at2759"/>
<dbReference type="Gene3D" id="1.20.1250.20">
    <property type="entry name" value="MFS general substrate transporter like domains"/>
    <property type="match status" value="1"/>
</dbReference>
<feature type="region of interest" description="Disordered" evidence="3">
    <location>
        <begin position="1"/>
        <end position="72"/>
    </location>
</feature>
<comment type="caution">
    <text evidence="6">The sequence shown here is derived from an EMBL/GenBank/DDBJ whole genome shotgun (WGS) entry which is preliminary data.</text>
</comment>
<feature type="transmembrane region" description="Helical" evidence="4">
    <location>
        <begin position="262"/>
        <end position="282"/>
    </location>
</feature>
<name>A0A9P8UQQ8_9PEZI</name>
<dbReference type="InterPro" id="IPR011701">
    <property type="entry name" value="MFS"/>
</dbReference>
<feature type="compositionally biased region" description="Basic and acidic residues" evidence="3">
    <location>
        <begin position="36"/>
        <end position="47"/>
    </location>
</feature>
<accession>A0A9P8UQQ8</accession>
<dbReference type="InterPro" id="IPR020846">
    <property type="entry name" value="MFS_dom"/>
</dbReference>
<dbReference type="AlphaFoldDB" id="A0A9P8UQQ8"/>
<feature type="compositionally biased region" description="Polar residues" evidence="3">
    <location>
        <begin position="49"/>
        <end position="58"/>
    </location>
</feature>
<feature type="domain" description="Major facilitator superfamily (MFS) profile" evidence="5">
    <location>
        <begin position="105"/>
        <end position="486"/>
    </location>
</feature>
<dbReference type="PANTHER" id="PTHR11360">
    <property type="entry name" value="MONOCARBOXYLATE TRANSPORTER"/>
    <property type="match status" value="1"/>
</dbReference>
<keyword evidence="4" id="KW-0812">Transmembrane</keyword>
<dbReference type="PANTHER" id="PTHR11360:SF130">
    <property type="entry name" value="MAJOR FACILITATOR SUPERFAMILY (MFS) PROFILE DOMAIN-CONTAINING PROTEIN-RELATED"/>
    <property type="match status" value="1"/>
</dbReference>
<dbReference type="EMBL" id="JAGPXC010000002">
    <property type="protein sequence ID" value="KAH6656623.1"/>
    <property type="molecule type" value="Genomic_DNA"/>
</dbReference>
<evidence type="ECO:0000256" key="4">
    <source>
        <dbReference type="SAM" id="Phobius"/>
    </source>
</evidence>
<protein>
    <submittedName>
        <fullName evidence="6">Major facilitator superfamily domain-containing protein</fullName>
    </submittedName>
</protein>
<keyword evidence="4" id="KW-0472">Membrane</keyword>
<evidence type="ECO:0000256" key="1">
    <source>
        <dbReference type="ARBA" id="ARBA00004141"/>
    </source>
</evidence>
<dbReference type="GO" id="GO:0022857">
    <property type="term" value="F:transmembrane transporter activity"/>
    <property type="evidence" value="ECO:0007669"/>
    <property type="project" value="InterPro"/>
</dbReference>
<dbReference type="RefSeq" id="XP_045960857.1">
    <property type="nucleotide sequence ID" value="XM_046101845.1"/>
</dbReference>
<evidence type="ECO:0000313" key="7">
    <source>
        <dbReference type="Proteomes" id="UP000758603"/>
    </source>
</evidence>
<feature type="transmembrane region" description="Helical" evidence="4">
    <location>
        <begin position="143"/>
        <end position="163"/>
    </location>
</feature>
<feature type="transmembrane region" description="Helical" evidence="4">
    <location>
        <begin position="338"/>
        <end position="357"/>
    </location>
</feature>
<evidence type="ECO:0000259" key="5">
    <source>
        <dbReference type="PROSITE" id="PS50850"/>
    </source>
</evidence>
<feature type="transmembrane region" description="Helical" evidence="4">
    <location>
        <begin position="105"/>
        <end position="123"/>
    </location>
</feature>
<dbReference type="GO" id="GO:0016020">
    <property type="term" value="C:membrane"/>
    <property type="evidence" value="ECO:0007669"/>
    <property type="project" value="UniProtKB-SubCell"/>
</dbReference>
<dbReference type="CDD" id="cd17352">
    <property type="entry name" value="MFS_MCT_SLC16"/>
    <property type="match status" value="1"/>
</dbReference>
<feature type="transmembrane region" description="Helical" evidence="4">
    <location>
        <begin position="369"/>
        <end position="389"/>
    </location>
</feature>
<feature type="transmembrane region" description="Helical" evidence="4">
    <location>
        <begin position="395"/>
        <end position="420"/>
    </location>
</feature>
<sequence>MAAPSDFLHPSEKNDVTVNNTFRIGPSSHSSSDPGMHSDMDSIREASQDLEQQASGRSRTSEKSTSRASRDLRRTASNVLSNALSRLSTRIRDEPPPPPDGGLQAWSQVACGFLVIFTTWGYVNAFGAFQAYYTGVLPVSASTISWIGSVQIFLSLSLGVLTGRLLDAGYFYPTYIVGATIQIVGVFLMSISTKYWQLMLTQGILTGLGNGIFFTPTLAMITTYFDKRRGIAVGLVTTGNSMGGAIYPVIARQLLPQIGFGWTARVMGFINLACLSVALVFLKPRLPPRKSGPLIDTSALKDPVFMAFCLAIFCAMWANYYTFYYIASFGRETLGLTYSASTTLIIIINAVGIPMRLTVPLIADRIGPINVQVPILFIWTIVAFCWLAVHDVTGYYIFSCFFGAASGAVQSLIPTCMASLTPKLSMVGSRSGIGFGIVSIASLTGPPIGGALQGADGGKFMGAQIWAACVLLIGFCLVLTARVKRVGLNLKFRSDHEPR</sequence>
<gene>
    <name evidence="6" type="ORF">BKA67DRAFT_552489</name>
</gene>
<evidence type="ECO:0000313" key="6">
    <source>
        <dbReference type="EMBL" id="KAH6656623.1"/>
    </source>
</evidence>
<proteinExistence type="inferred from homology"/>
<feature type="transmembrane region" description="Helical" evidence="4">
    <location>
        <begin position="170"/>
        <end position="191"/>
    </location>
</feature>
<feature type="transmembrane region" description="Helical" evidence="4">
    <location>
        <begin position="232"/>
        <end position="250"/>
    </location>
</feature>
<feature type="compositionally biased region" description="Low complexity" evidence="3">
    <location>
        <begin position="25"/>
        <end position="35"/>
    </location>
</feature>
<dbReference type="Proteomes" id="UP000758603">
    <property type="component" value="Unassembled WGS sequence"/>
</dbReference>
<evidence type="ECO:0000256" key="3">
    <source>
        <dbReference type="SAM" id="MobiDB-lite"/>
    </source>
</evidence>
<reference evidence="6" key="1">
    <citation type="journal article" date="2021" name="Nat. Commun.">
        <title>Genetic determinants of endophytism in the Arabidopsis root mycobiome.</title>
        <authorList>
            <person name="Mesny F."/>
            <person name="Miyauchi S."/>
            <person name="Thiergart T."/>
            <person name="Pickel B."/>
            <person name="Atanasova L."/>
            <person name="Karlsson M."/>
            <person name="Huettel B."/>
            <person name="Barry K.W."/>
            <person name="Haridas S."/>
            <person name="Chen C."/>
            <person name="Bauer D."/>
            <person name="Andreopoulos W."/>
            <person name="Pangilinan J."/>
            <person name="LaButti K."/>
            <person name="Riley R."/>
            <person name="Lipzen A."/>
            <person name="Clum A."/>
            <person name="Drula E."/>
            <person name="Henrissat B."/>
            <person name="Kohler A."/>
            <person name="Grigoriev I.V."/>
            <person name="Martin F.M."/>
            <person name="Hacquard S."/>
        </authorList>
    </citation>
    <scope>NUCLEOTIDE SEQUENCE</scope>
    <source>
        <strain evidence="6">MPI-SDFR-AT-0073</strain>
    </source>
</reference>
<dbReference type="SUPFAM" id="SSF103473">
    <property type="entry name" value="MFS general substrate transporter"/>
    <property type="match status" value="1"/>
</dbReference>
<evidence type="ECO:0000256" key="2">
    <source>
        <dbReference type="ARBA" id="ARBA00006727"/>
    </source>
</evidence>
<dbReference type="InterPro" id="IPR050327">
    <property type="entry name" value="Proton-linked_MCT"/>
</dbReference>
<dbReference type="GeneID" id="70130737"/>
<feature type="transmembrane region" description="Helical" evidence="4">
    <location>
        <begin position="203"/>
        <end position="225"/>
    </location>
</feature>
<comment type="similarity">
    <text evidence="2">Belongs to the major facilitator superfamily. Monocarboxylate porter (TC 2.A.1.13) family.</text>
</comment>
<dbReference type="PROSITE" id="PS50850">
    <property type="entry name" value="MFS"/>
    <property type="match status" value="1"/>
</dbReference>
<feature type="compositionally biased region" description="Basic and acidic residues" evidence="3">
    <location>
        <begin position="59"/>
        <end position="72"/>
    </location>
</feature>
<feature type="transmembrane region" description="Helical" evidence="4">
    <location>
        <begin position="303"/>
        <end position="326"/>
    </location>
</feature>
<comment type="subcellular location">
    <subcellularLocation>
        <location evidence="1">Membrane</location>
        <topology evidence="1">Multi-pass membrane protein</topology>
    </subcellularLocation>
</comment>